<dbReference type="SUPFAM" id="SSF52540">
    <property type="entry name" value="P-loop containing nucleoside triphosphate hydrolases"/>
    <property type="match status" value="2"/>
</dbReference>
<gene>
    <name evidence="4" type="ORF">MNBD_ACTINO02-1661</name>
</gene>
<dbReference type="Pfam" id="PF16326">
    <property type="entry name" value="ABC_tran_CTD"/>
    <property type="match status" value="1"/>
</dbReference>
<dbReference type="Pfam" id="PF00005">
    <property type="entry name" value="ABC_tran"/>
    <property type="match status" value="2"/>
</dbReference>
<evidence type="ECO:0000256" key="2">
    <source>
        <dbReference type="ARBA" id="ARBA00022840"/>
    </source>
</evidence>
<dbReference type="GO" id="GO:0003677">
    <property type="term" value="F:DNA binding"/>
    <property type="evidence" value="ECO:0007669"/>
    <property type="project" value="InterPro"/>
</dbReference>
<dbReference type="Gene3D" id="1.10.287.380">
    <property type="entry name" value="Valyl-tRNA synthetase, C-terminal domain"/>
    <property type="match status" value="1"/>
</dbReference>
<dbReference type="InterPro" id="IPR017871">
    <property type="entry name" value="ABC_transporter-like_CS"/>
</dbReference>
<dbReference type="PROSITE" id="PS50893">
    <property type="entry name" value="ABC_TRANSPORTER_2"/>
    <property type="match status" value="2"/>
</dbReference>
<dbReference type="PANTHER" id="PTHR42855">
    <property type="entry name" value="ABC TRANSPORTER ATP-BINDING SUBUNIT"/>
    <property type="match status" value="1"/>
</dbReference>
<feature type="domain" description="ABC transporter" evidence="3">
    <location>
        <begin position="272"/>
        <end position="491"/>
    </location>
</feature>
<reference evidence="4" key="1">
    <citation type="submission" date="2018-06" db="EMBL/GenBank/DDBJ databases">
        <authorList>
            <person name="Zhirakovskaya E."/>
        </authorList>
    </citation>
    <scope>NUCLEOTIDE SEQUENCE</scope>
</reference>
<accession>A0A3B0SXB2</accession>
<sequence length="581" mass="64362">MHLLSLEGISKSFPENPVLENVSLGISAGDRIGVIGRNGSGKSTFLAIVAGTEDIDDGSIIRSRGLRVGALDQDPTFAPGTTVGDVVGDDRQAIALADRLDLTEPSVACSTLSGGQRKRLALAVALAQECDLLILDEPTNHLDVDTIDWLEDHLSSRREALLLVTHDRYLLDRVVTRVVEVHDQSLSSHHGTYADYLEAVAVREAHDSAVEHRRRQRIKIELEWLRRSPKARTSKARYRVNQAQDLIGERRRKVRQELSIDLPSRRIGSKVVNLDNVGKRYGRTWVLRHVEHRLSQDARIGIVGPNGAGKTTLLNLMAGRLDPDEGKVTIGSTIHPGWYGQDPRPLAPNTRVHAVVREQADEVRLESGIRVSGAQLLERFQFTRDQQQSVVGDLSGGERRRLELLLSLMEAPNLLLMDEPTNDLDLGTLTVLEEYLDAWEGALVVASHDRYFLDRVCSDIFSIEPDGSVVHHPGGWTAYRSASLVTPASATKEGSGGKIRSKQQRRKLTYNDQRELDQLTKSIPRLERRRKDLEGMLAAAAGDYGRTVELSGDLAAVIADLELAEDRWLELSAEADRLVDP</sequence>
<dbReference type="AlphaFoldDB" id="A0A3B0SXB2"/>
<dbReference type="InterPro" id="IPR051309">
    <property type="entry name" value="ABCF_ATPase"/>
</dbReference>
<dbReference type="PROSITE" id="PS00211">
    <property type="entry name" value="ABC_TRANSPORTER_1"/>
    <property type="match status" value="2"/>
</dbReference>
<dbReference type="CDD" id="cd03221">
    <property type="entry name" value="ABCF_EF-3"/>
    <property type="match status" value="2"/>
</dbReference>
<dbReference type="InterPro" id="IPR032524">
    <property type="entry name" value="ABC_tran_C"/>
</dbReference>
<dbReference type="SMART" id="SM00382">
    <property type="entry name" value="AAA"/>
    <property type="match status" value="2"/>
</dbReference>
<evidence type="ECO:0000256" key="1">
    <source>
        <dbReference type="ARBA" id="ARBA00022741"/>
    </source>
</evidence>
<dbReference type="Gene3D" id="3.40.50.300">
    <property type="entry name" value="P-loop containing nucleotide triphosphate hydrolases"/>
    <property type="match status" value="3"/>
</dbReference>
<dbReference type="InterPro" id="IPR027417">
    <property type="entry name" value="P-loop_NTPase"/>
</dbReference>
<evidence type="ECO:0000259" key="3">
    <source>
        <dbReference type="PROSITE" id="PS50893"/>
    </source>
</evidence>
<dbReference type="GO" id="GO:0016887">
    <property type="term" value="F:ATP hydrolysis activity"/>
    <property type="evidence" value="ECO:0007669"/>
    <property type="project" value="InterPro"/>
</dbReference>
<name>A0A3B0SXB2_9ZZZZ</name>
<dbReference type="PANTHER" id="PTHR42855:SF1">
    <property type="entry name" value="ABC TRANSPORTER DOMAIN-CONTAINING PROTEIN"/>
    <property type="match status" value="1"/>
</dbReference>
<dbReference type="InterPro" id="IPR037118">
    <property type="entry name" value="Val-tRNA_synth_C_sf"/>
</dbReference>
<organism evidence="4">
    <name type="scientific">hydrothermal vent metagenome</name>
    <dbReference type="NCBI Taxonomy" id="652676"/>
    <lineage>
        <taxon>unclassified sequences</taxon>
        <taxon>metagenomes</taxon>
        <taxon>ecological metagenomes</taxon>
    </lineage>
</organism>
<dbReference type="GO" id="GO:0005524">
    <property type="term" value="F:ATP binding"/>
    <property type="evidence" value="ECO:0007669"/>
    <property type="project" value="UniProtKB-KW"/>
</dbReference>
<dbReference type="EMBL" id="UOEK01000528">
    <property type="protein sequence ID" value="VAW09170.1"/>
    <property type="molecule type" value="Genomic_DNA"/>
</dbReference>
<protein>
    <submittedName>
        <fullName evidence="4">Bis-ABC ATPase Uup</fullName>
    </submittedName>
</protein>
<dbReference type="InterPro" id="IPR003593">
    <property type="entry name" value="AAA+_ATPase"/>
</dbReference>
<keyword evidence="1" id="KW-0547">Nucleotide-binding</keyword>
<evidence type="ECO:0000313" key="4">
    <source>
        <dbReference type="EMBL" id="VAW09170.1"/>
    </source>
</evidence>
<keyword evidence="2" id="KW-0067">ATP-binding</keyword>
<dbReference type="InterPro" id="IPR003439">
    <property type="entry name" value="ABC_transporter-like_ATP-bd"/>
</dbReference>
<proteinExistence type="predicted"/>
<feature type="domain" description="ABC transporter" evidence="3">
    <location>
        <begin position="4"/>
        <end position="208"/>
    </location>
</feature>